<sequence>MSVRVFSCQIELLPSEVVYGGEAVEIKGKSIENKVYFSYKVYKKMNVSSSAVERFFLKLIVLLGLAFLQAQDDSST</sequence>
<accession>A0A285MUA1</accession>
<name>A0A285MUA1_9FLAO</name>
<gene>
    <name evidence="1" type="ORF">SAMN06265377_1944</name>
</gene>
<reference evidence="2" key="1">
    <citation type="submission" date="2017-09" db="EMBL/GenBank/DDBJ databases">
        <authorList>
            <person name="Varghese N."/>
            <person name="Submissions S."/>
        </authorList>
    </citation>
    <scope>NUCLEOTIDE SEQUENCE [LARGE SCALE GENOMIC DNA]</scope>
    <source>
        <strain evidence="2">DSM 25885</strain>
    </source>
</reference>
<keyword evidence="2" id="KW-1185">Reference proteome</keyword>
<dbReference type="AlphaFoldDB" id="A0A285MUA1"/>
<protein>
    <submittedName>
        <fullName evidence="1">Uncharacterized protein</fullName>
    </submittedName>
</protein>
<evidence type="ECO:0000313" key="1">
    <source>
        <dbReference type="EMBL" id="SNZ00127.1"/>
    </source>
</evidence>
<organism evidence="1 2">
    <name type="scientific">Flagellimonas pacifica</name>
    <dbReference type="NCBI Taxonomy" id="1247520"/>
    <lineage>
        <taxon>Bacteria</taxon>
        <taxon>Pseudomonadati</taxon>
        <taxon>Bacteroidota</taxon>
        <taxon>Flavobacteriia</taxon>
        <taxon>Flavobacteriales</taxon>
        <taxon>Flavobacteriaceae</taxon>
        <taxon>Flagellimonas</taxon>
    </lineage>
</organism>
<dbReference type="Proteomes" id="UP000219048">
    <property type="component" value="Unassembled WGS sequence"/>
</dbReference>
<dbReference type="RefSeq" id="WP_097045564.1">
    <property type="nucleotide sequence ID" value="NZ_OBEH01000002.1"/>
</dbReference>
<evidence type="ECO:0000313" key="2">
    <source>
        <dbReference type="Proteomes" id="UP000219048"/>
    </source>
</evidence>
<proteinExistence type="predicted"/>
<dbReference type="EMBL" id="OBEH01000002">
    <property type="protein sequence ID" value="SNZ00127.1"/>
    <property type="molecule type" value="Genomic_DNA"/>
</dbReference>